<dbReference type="Pfam" id="PF07690">
    <property type="entry name" value="MFS_1"/>
    <property type="match status" value="1"/>
</dbReference>
<comment type="subcellular location">
    <subcellularLocation>
        <location evidence="1">Membrane</location>
        <topology evidence="1">Multi-pass membrane protein</topology>
    </subcellularLocation>
</comment>
<protein>
    <submittedName>
        <fullName evidence="8">MFS transporter</fullName>
    </submittedName>
</protein>
<evidence type="ECO:0000256" key="1">
    <source>
        <dbReference type="ARBA" id="ARBA00004141"/>
    </source>
</evidence>
<feature type="transmembrane region" description="Helical" evidence="6">
    <location>
        <begin position="24"/>
        <end position="50"/>
    </location>
</feature>
<feature type="transmembrane region" description="Helical" evidence="6">
    <location>
        <begin position="318"/>
        <end position="335"/>
    </location>
</feature>
<evidence type="ECO:0000256" key="3">
    <source>
        <dbReference type="ARBA" id="ARBA00022692"/>
    </source>
</evidence>
<evidence type="ECO:0000313" key="9">
    <source>
        <dbReference type="Proteomes" id="UP001220530"/>
    </source>
</evidence>
<keyword evidence="4 6" id="KW-1133">Transmembrane helix</keyword>
<dbReference type="InterPro" id="IPR011701">
    <property type="entry name" value="MFS"/>
</dbReference>
<feature type="transmembrane region" description="Helical" evidence="6">
    <location>
        <begin position="88"/>
        <end position="107"/>
    </location>
</feature>
<keyword evidence="5 6" id="KW-0472">Membrane</keyword>
<sequence>MSVGEVNAGAGSGASFCPVERRRYVLTAAILASSMGFIDGSVISIAIPAIRADLGATLADAQWISNGYMLFLGSLILLGGATGDRFGLRLVFGLGIGAFVVASIGSAVAPTPILLVVARAVQGIGAAFMVPGSLAIIAKAYPRAERGRAIGTWAAAAALTTIMGPIIGGGVLTWLGDWGWRLVFAINLPLGGVALWLLWAKVPDDEPGPTRHLDVVGAVLASIGLLALVFGLTGDGSDSVPALSHTVLYGGIGGVILAAFLVWEARVKVPMLPLRLFASKGFSGAQALTFVLYFSLSGVLFFLPMTVIAGWGATPAEVALVMLPFGAMLTVLARFSGSLADRFGAGWPITIGALLVSLACVGLGYTAHWQALWLGTMPAIIVLGIGMGLVVSPLSTAVMTSIDDNDTGLASGINNAVSRIAGLVAVAMLGPIVTSVFEQSLGSAAELAIFFGLPPAEALSPTNEVLRLTATNTAFATIAYIMAALSLVSALIGWWTLDRRPVAAPP</sequence>
<evidence type="ECO:0000256" key="4">
    <source>
        <dbReference type="ARBA" id="ARBA00022989"/>
    </source>
</evidence>
<evidence type="ECO:0000256" key="2">
    <source>
        <dbReference type="ARBA" id="ARBA00022448"/>
    </source>
</evidence>
<dbReference type="InterPro" id="IPR036259">
    <property type="entry name" value="MFS_trans_sf"/>
</dbReference>
<feature type="transmembrane region" description="Helical" evidence="6">
    <location>
        <begin position="371"/>
        <end position="395"/>
    </location>
</feature>
<feature type="transmembrane region" description="Helical" evidence="6">
    <location>
        <begin position="212"/>
        <end position="234"/>
    </location>
</feature>
<feature type="transmembrane region" description="Helical" evidence="6">
    <location>
        <begin position="150"/>
        <end position="172"/>
    </location>
</feature>
<feature type="transmembrane region" description="Helical" evidence="6">
    <location>
        <begin position="62"/>
        <end position="81"/>
    </location>
</feature>
<dbReference type="Gene3D" id="1.20.1720.10">
    <property type="entry name" value="Multidrug resistance protein D"/>
    <property type="match status" value="1"/>
</dbReference>
<name>A0ABY7YJM5_9HYPH</name>
<feature type="transmembrane region" description="Helical" evidence="6">
    <location>
        <begin position="347"/>
        <end position="365"/>
    </location>
</feature>
<feature type="transmembrane region" description="Helical" evidence="6">
    <location>
        <begin position="474"/>
        <end position="497"/>
    </location>
</feature>
<dbReference type="Proteomes" id="UP001220530">
    <property type="component" value="Chromosome"/>
</dbReference>
<feature type="transmembrane region" description="Helical" evidence="6">
    <location>
        <begin position="113"/>
        <end position="138"/>
    </location>
</feature>
<dbReference type="EMBL" id="CP118246">
    <property type="protein sequence ID" value="WDR01378.1"/>
    <property type="molecule type" value="Genomic_DNA"/>
</dbReference>
<evidence type="ECO:0000256" key="5">
    <source>
        <dbReference type="ARBA" id="ARBA00023136"/>
    </source>
</evidence>
<feature type="transmembrane region" description="Helical" evidence="6">
    <location>
        <begin position="246"/>
        <end position="266"/>
    </location>
</feature>
<keyword evidence="9" id="KW-1185">Reference proteome</keyword>
<keyword evidence="2" id="KW-0813">Transport</keyword>
<dbReference type="InterPro" id="IPR020846">
    <property type="entry name" value="MFS_dom"/>
</dbReference>
<dbReference type="Gene3D" id="1.20.1250.20">
    <property type="entry name" value="MFS general substrate transporter like domains"/>
    <property type="match status" value="1"/>
</dbReference>
<evidence type="ECO:0000313" key="8">
    <source>
        <dbReference type="EMBL" id="WDR01378.1"/>
    </source>
</evidence>
<reference evidence="8 9" key="1">
    <citation type="submission" date="2023-02" db="EMBL/GenBank/DDBJ databases">
        <title>Devosia algicola sp. nov., isolated from the phycosphere of marine algae.</title>
        <authorList>
            <person name="Kim J.M."/>
            <person name="Lee J.K."/>
            <person name="Choi B.J."/>
            <person name="Bayburt H."/>
            <person name="Jeon C.O."/>
        </authorList>
    </citation>
    <scope>NUCLEOTIDE SEQUENCE [LARGE SCALE GENOMIC DNA]</scope>
    <source>
        <strain evidence="8 9">G20-9</strain>
    </source>
</reference>
<feature type="domain" description="Major facilitator superfamily (MFS) profile" evidence="7">
    <location>
        <begin position="25"/>
        <end position="501"/>
    </location>
</feature>
<dbReference type="CDD" id="cd17321">
    <property type="entry name" value="MFS_MMR_MDR_like"/>
    <property type="match status" value="1"/>
</dbReference>
<gene>
    <name evidence="8" type="ORF">PSQ19_11155</name>
</gene>
<keyword evidence="3 6" id="KW-0812">Transmembrane</keyword>
<evidence type="ECO:0000256" key="6">
    <source>
        <dbReference type="SAM" id="Phobius"/>
    </source>
</evidence>
<dbReference type="PROSITE" id="PS50850">
    <property type="entry name" value="MFS"/>
    <property type="match status" value="1"/>
</dbReference>
<dbReference type="PANTHER" id="PTHR42718">
    <property type="entry name" value="MAJOR FACILITATOR SUPERFAMILY MULTIDRUG TRANSPORTER MFSC"/>
    <property type="match status" value="1"/>
</dbReference>
<proteinExistence type="predicted"/>
<feature type="transmembrane region" description="Helical" evidence="6">
    <location>
        <begin position="416"/>
        <end position="437"/>
    </location>
</feature>
<dbReference type="SUPFAM" id="SSF103473">
    <property type="entry name" value="MFS general substrate transporter"/>
    <property type="match status" value="1"/>
</dbReference>
<organism evidence="8 9">
    <name type="scientific">Devosia algicola</name>
    <dbReference type="NCBI Taxonomy" id="3026418"/>
    <lineage>
        <taxon>Bacteria</taxon>
        <taxon>Pseudomonadati</taxon>
        <taxon>Pseudomonadota</taxon>
        <taxon>Alphaproteobacteria</taxon>
        <taxon>Hyphomicrobiales</taxon>
        <taxon>Devosiaceae</taxon>
        <taxon>Devosia</taxon>
    </lineage>
</organism>
<feature type="transmembrane region" description="Helical" evidence="6">
    <location>
        <begin position="178"/>
        <end position="200"/>
    </location>
</feature>
<accession>A0ABY7YJM5</accession>
<feature type="transmembrane region" description="Helical" evidence="6">
    <location>
        <begin position="287"/>
        <end position="312"/>
    </location>
</feature>
<evidence type="ECO:0000259" key="7">
    <source>
        <dbReference type="PROSITE" id="PS50850"/>
    </source>
</evidence>
<dbReference type="PANTHER" id="PTHR42718:SF9">
    <property type="entry name" value="MAJOR FACILITATOR SUPERFAMILY MULTIDRUG TRANSPORTER MFSC"/>
    <property type="match status" value="1"/>
</dbReference>
<dbReference type="RefSeq" id="WP_282217789.1">
    <property type="nucleotide sequence ID" value="NZ_CP118246.1"/>
</dbReference>